<dbReference type="EMBL" id="JALNTZ010000002">
    <property type="protein sequence ID" value="KAJ3661409.1"/>
    <property type="molecule type" value="Genomic_DNA"/>
</dbReference>
<comment type="caution">
    <text evidence="9">The sequence shown here is derived from an EMBL/GenBank/DDBJ whole genome shotgun (WGS) entry which is preliminary data.</text>
</comment>
<evidence type="ECO:0000256" key="7">
    <source>
        <dbReference type="ARBA" id="ARBA00023180"/>
    </source>
</evidence>
<dbReference type="Gene3D" id="2.60.120.1190">
    <property type="match status" value="1"/>
</dbReference>
<organism evidence="9 10">
    <name type="scientific">Zophobas morio</name>
    <dbReference type="NCBI Taxonomy" id="2755281"/>
    <lineage>
        <taxon>Eukaryota</taxon>
        <taxon>Metazoa</taxon>
        <taxon>Ecdysozoa</taxon>
        <taxon>Arthropoda</taxon>
        <taxon>Hexapoda</taxon>
        <taxon>Insecta</taxon>
        <taxon>Pterygota</taxon>
        <taxon>Neoptera</taxon>
        <taxon>Endopterygota</taxon>
        <taxon>Coleoptera</taxon>
        <taxon>Polyphaga</taxon>
        <taxon>Cucujiformia</taxon>
        <taxon>Tenebrionidae</taxon>
        <taxon>Zophobas</taxon>
    </lineage>
</organism>
<accession>A0AA38IYF7</accession>
<evidence type="ECO:0000256" key="1">
    <source>
        <dbReference type="ARBA" id="ARBA00004479"/>
    </source>
</evidence>
<evidence type="ECO:0000256" key="4">
    <source>
        <dbReference type="ARBA" id="ARBA00022989"/>
    </source>
</evidence>
<keyword evidence="5" id="KW-0472">Membrane</keyword>
<protein>
    <recommendedName>
        <fullName evidence="8">Discoidin domain-containing protein</fullName>
    </recommendedName>
</protein>
<evidence type="ECO:0000256" key="2">
    <source>
        <dbReference type="ARBA" id="ARBA00022692"/>
    </source>
</evidence>
<evidence type="ECO:0000256" key="5">
    <source>
        <dbReference type="ARBA" id="ARBA00023136"/>
    </source>
</evidence>
<comment type="subcellular location">
    <subcellularLocation>
        <location evidence="1">Membrane</location>
        <topology evidence="1">Single-pass type I membrane protein</topology>
    </subcellularLocation>
</comment>
<reference evidence="9" key="1">
    <citation type="journal article" date="2023" name="G3 (Bethesda)">
        <title>Whole genome assemblies of Zophobas morio and Tenebrio molitor.</title>
        <authorList>
            <person name="Kaur S."/>
            <person name="Stinson S.A."/>
            <person name="diCenzo G.C."/>
        </authorList>
    </citation>
    <scope>NUCLEOTIDE SEQUENCE</scope>
    <source>
        <strain evidence="9">QUZm001</strain>
    </source>
</reference>
<keyword evidence="4" id="KW-1133">Transmembrane helix</keyword>
<dbReference type="AlphaFoldDB" id="A0AA38IYF7"/>
<proteinExistence type="predicted"/>
<evidence type="ECO:0000256" key="3">
    <source>
        <dbReference type="ARBA" id="ARBA00022729"/>
    </source>
</evidence>
<evidence type="ECO:0000313" key="9">
    <source>
        <dbReference type="EMBL" id="KAJ3661409.1"/>
    </source>
</evidence>
<sequence>MYSNIIASTPVNYISSLHISNIHKSFGPTQGFDFSGGIMSYAAPESSEASQGLYDSSYDGSRVNGELQGGLGRLVDGEFGADNFRLDIGYGKGNGWISWKNDSVPNGYVELTFEFDQIRNFTEVHLFTNNFFSRNVQVSVYDNLASISLVFKNLV</sequence>
<dbReference type="GO" id="GO:0016020">
    <property type="term" value="C:membrane"/>
    <property type="evidence" value="ECO:0007669"/>
    <property type="project" value="UniProtKB-SubCell"/>
</dbReference>
<evidence type="ECO:0000256" key="6">
    <source>
        <dbReference type="ARBA" id="ARBA00023157"/>
    </source>
</evidence>
<gene>
    <name evidence="9" type="ORF">Zmor_005805</name>
</gene>
<feature type="domain" description="Discoidin" evidence="8">
    <location>
        <begin position="37"/>
        <end position="140"/>
    </location>
</feature>
<evidence type="ECO:0000313" key="10">
    <source>
        <dbReference type="Proteomes" id="UP001168821"/>
    </source>
</evidence>
<keyword evidence="3" id="KW-0732">Signal</keyword>
<evidence type="ECO:0000259" key="8">
    <source>
        <dbReference type="Pfam" id="PF21114"/>
    </source>
</evidence>
<keyword evidence="7" id="KW-0325">Glycoprotein</keyword>
<dbReference type="Proteomes" id="UP001168821">
    <property type="component" value="Unassembled WGS sequence"/>
</dbReference>
<keyword evidence="10" id="KW-1185">Reference proteome</keyword>
<keyword evidence="2" id="KW-0812">Transmembrane</keyword>
<name>A0AA38IYF7_9CUCU</name>
<keyword evidence="6" id="KW-1015">Disulfide bond</keyword>
<dbReference type="Pfam" id="PF21114">
    <property type="entry name" value="DDR1-2_DS-like"/>
    <property type="match status" value="1"/>
</dbReference>
<dbReference type="InterPro" id="IPR048525">
    <property type="entry name" value="DDR1-2_DS-like"/>
</dbReference>